<reference evidence="2" key="2">
    <citation type="journal article" date="2023" name="IMA Fungus">
        <title>Comparative genomic study of the Penicillium genus elucidates a diverse pangenome and 15 lateral gene transfer events.</title>
        <authorList>
            <person name="Petersen C."/>
            <person name="Sorensen T."/>
            <person name="Nielsen M.R."/>
            <person name="Sondergaard T.E."/>
            <person name="Sorensen J.L."/>
            <person name="Fitzpatrick D.A."/>
            <person name="Frisvad J.C."/>
            <person name="Nielsen K.L."/>
        </authorList>
    </citation>
    <scope>NUCLEOTIDE SEQUENCE</scope>
    <source>
        <strain evidence="2">IBT 22155</strain>
    </source>
</reference>
<gene>
    <name evidence="2" type="ORF">N7515_005878</name>
</gene>
<evidence type="ECO:0000313" key="2">
    <source>
        <dbReference type="EMBL" id="KAJ5129839.1"/>
    </source>
</evidence>
<dbReference type="AlphaFoldDB" id="A0A9W9GTK7"/>
<keyword evidence="1" id="KW-0812">Transmembrane</keyword>
<dbReference type="EMBL" id="JAPQKL010000005">
    <property type="protein sequence ID" value="KAJ5129839.1"/>
    <property type="molecule type" value="Genomic_DNA"/>
</dbReference>
<dbReference type="RefSeq" id="XP_056520218.1">
    <property type="nucleotide sequence ID" value="XM_056666622.1"/>
</dbReference>
<dbReference type="OrthoDB" id="9451547at2759"/>
<dbReference type="GeneID" id="81405792"/>
<evidence type="ECO:0000256" key="1">
    <source>
        <dbReference type="SAM" id="Phobius"/>
    </source>
</evidence>
<keyword evidence="1" id="KW-0472">Membrane</keyword>
<sequence length="410" mass="47654">MAPNRTNVAIKDGSPFWGPEFIFQIALSQYQSAAQSVVDFKELKHTEWTMTHAFYADMGGFHLKARGSEPFPINAKQLHHLVLNKYVEMPTTTKRTIEDKNKVDAMLRFITVAQCLWFLITTLGRLQMHLPITTGELTTVAFILCSLPTNLCWISKPADVKTSEIIETSKTIEELWQENNVDKVKAKHYFTPMDYVDREEREWAWSIYWSNWVNILRNMRIVIIHQKRPITRFQNTRVAKLTTLSYALFLLVTAIYGGIFMFGWDYEFPTRVEQILWRVSSTVVLACTGFFWAIGWIAFTLYPNYIRPYLKAREWGRSILSIGEMDPFAHPALIRFSKIAEHMAKCIRNNSFNQDPAMHVPLKAILPIYVAGVLYCFSRAYIFLQDIIQLRSLPAEIFSDVGWFNSWPHV</sequence>
<protein>
    <submittedName>
        <fullName evidence="2">Uncharacterized protein</fullName>
    </submittedName>
</protein>
<dbReference type="PANTHER" id="PTHR35043">
    <property type="entry name" value="TRANSCRIPTION FACTOR DOMAIN-CONTAINING PROTEIN"/>
    <property type="match status" value="1"/>
</dbReference>
<name>A0A9W9GTK7_9EURO</name>
<proteinExistence type="predicted"/>
<dbReference type="PANTHER" id="PTHR35043:SF8">
    <property type="entry name" value="DUF4220 DOMAIN-CONTAINING PROTEIN"/>
    <property type="match status" value="1"/>
</dbReference>
<reference evidence="2" key="1">
    <citation type="submission" date="2022-11" db="EMBL/GenBank/DDBJ databases">
        <authorList>
            <person name="Petersen C."/>
        </authorList>
    </citation>
    <scope>NUCLEOTIDE SEQUENCE</scope>
    <source>
        <strain evidence="2">IBT 22155</strain>
    </source>
</reference>
<comment type="caution">
    <text evidence="2">The sequence shown here is derived from an EMBL/GenBank/DDBJ whole genome shotgun (WGS) entry which is preliminary data.</text>
</comment>
<keyword evidence="1" id="KW-1133">Transmembrane helix</keyword>
<feature type="transmembrane region" description="Helical" evidence="1">
    <location>
        <begin position="244"/>
        <end position="263"/>
    </location>
</feature>
<keyword evidence="3" id="KW-1185">Reference proteome</keyword>
<accession>A0A9W9GTK7</accession>
<feature type="transmembrane region" description="Helical" evidence="1">
    <location>
        <begin position="275"/>
        <end position="299"/>
    </location>
</feature>
<dbReference type="Proteomes" id="UP001149079">
    <property type="component" value="Unassembled WGS sequence"/>
</dbReference>
<evidence type="ECO:0000313" key="3">
    <source>
        <dbReference type="Proteomes" id="UP001149079"/>
    </source>
</evidence>
<organism evidence="2 3">
    <name type="scientific">Penicillium bovifimosum</name>
    <dbReference type="NCBI Taxonomy" id="126998"/>
    <lineage>
        <taxon>Eukaryota</taxon>
        <taxon>Fungi</taxon>
        <taxon>Dikarya</taxon>
        <taxon>Ascomycota</taxon>
        <taxon>Pezizomycotina</taxon>
        <taxon>Eurotiomycetes</taxon>
        <taxon>Eurotiomycetidae</taxon>
        <taxon>Eurotiales</taxon>
        <taxon>Aspergillaceae</taxon>
        <taxon>Penicillium</taxon>
    </lineage>
</organism>